<accession>A0ABR1CSD3</accession>
<comment type="caution">
    <text evidence="1">The sequence shown here is derived from an EMBL/GenBank/DDBJ whole genome shotgun (WGS) entry which is preliminary data.</text>
</comment>
<dbReference type="EMBL" id="JAVFWL010000003">
    <property type="protein sequence ID" value="KAK6741253.1"/>
    <property type="molecule type" value="Genomic_DNA"/>
</dbReference>
<evidence type="ECO:0000313" key="2">
    <source>
        <dbReference type="Proteomes" id="UP001303046"/>
    </source>
</evidence>
<dbReference type="Proteomes" id="UP001303046">
    <property type="component" value="Unassembled WGS sequence"/>
</dbReference>
<proteinExistence type="predicted"/>
<protein>
    <submittedName>
        <fullName evidence="1">Uncharacterized protein</fullName>
    </submittedName>
</protein>
<name>A0ABR1CSD3_NECAM</name>
<reference evidence="1 2" key="1">
    <citation type="submission" date="2023-08" db="EMBL/GenBank/DDBJ databases">
        <title>A Necator americanus chromosomal reference genome.</title>
        <authorList>
            <person name="Ilik V."/>
            <person name="Petrzelkova K.J."/>
            <person name="Pardy F."/>
            <person name="Fuh T."/>
            <person name="Niatou-Singa F.S."/>
            <person name="Gouil Q."/>
            <person name="Baker L."/>
            <person name="Ritchie M.E."/>
            <person name="Jex A.R."/>
            <person name="Gazzola D."/>
            <person name="Li H."/>
            <person name="Toshio Fujiwara R."/>
            <person name="Zhan B."/>
            <person name="Aroian R.V."/>
            <person name="Pafco B."/>
            <person name="Schwarz E.M."/>
        </authorList>
    </citation>
    <scope>NUCLEOTIDE SEQUENCE [LARGE SCALE GENOMIC DNA]</scope>
    <source>
        <strain evidence="1 2">Aroian</strain>
        <tissue evidence="1">Whole animal</tissue>
    </source>
</reference>
<evidence type="ECO:0000313" key="1">
    <source>
        <dbReference type="EMBL" id="KAK6741253.1"/>
    </source>
</evidence>
<organism evidence="1 2">
    <name type="scientific">Necator americanus</name>
    <name type="common">Human hookworm</name>
    <dbReference type="NCBI Taxonomy" id="51031"/>
    <lineage>
        <taxon>Eukaryota</taxon>
        <taxon>Metazoa</taxon>
        <taxon>Ecdysozoa</taxon>
        <taxon>Nematoda</taxon>
        <taxon>Chromadorea</taxon>
        <taxon>Rhabditida</taxon>
        <taxon>Rhabditina</taxon>
        <taxon>Rhabditomorpha</taxon>
        <taxon>Strongyloidea</taxon>
        <taxon>Ancylostomatidae</taxon>
        <taxon>Bunostominae</taxon>
        <taxon>Necator</taxon>
    </lineage>
</organism>
<keyword evidence="2" id="KW-1185">Reference proteome</keyword>
<sequence>MPKRKTLLGSRHRVPANGVKTTSTSCSALLIENDPRFFGHAMRGPSDCLAQAVLKMLPNPNWKRPPGRKRKFWTEVVKEGLRTLGVDKRFDRDAKFLPLVEQRRMDRFYTNSS</sequence>
<gene>
    <name evidence="1" type="primary">Necator_chrIII.g9999</name>
    <name evidence="1" type="ORF">RB195_009234</name>
</gene>